<reference key="1">
    <citation type="submission" date="2010-11" db="EMBL/GenBank/DDBJ databases">
        <title>The complete genome of Paludibacter propionicigenes DSM 17365.</title>
        <authorList>
            <consortium name="US DOE Joint Genome Institute (JGI-PGF)"/>
            <person name="Lucas S."/>
            <person name="Copeland A."/>
            <person name="Lapidus A."/>
            <person name="Bruce D."/>
            <person name="Goodwin L."/>
            <person name="Pitluck S."/>
            <person name="Kyrpides N."/>
            <person name="Mavromatis K."/>
            <person name="Ivanova N."/>
            <person name="Munk A.C."/>
            <person name="Brettin T."/>
            <person name="Detter J.C."/>
            <person name="Han C."/>
            <person name="Tapia R."/>
            <person name="Land M."/>
            <person name="Hauser L."/>
            <person name="Markowitz V."/>
            <person name="Cheng J.-F."/>
            <person name="Hugenholtz P."/>
            <person name="Woyke T."/>
            <person name="Wu D."/>
            <person name="Gronow S."/>
            <person name="Wellnitz S."/>
            <person name="Brambilla E."/>
            <person name="Klenk H.-P."/>
            <person name="Eisen J.A."/>
        </authorList>
    </citation>
    <scope>NUCLEOTIDE SEQUENCE</scope>
    <source>
        <strain>WB4</strain>
    </source>
</reference>
<dbReference type="AlphaFoldDB" id="E4T0W4"/>
<keyword evidence="2" id="KW-1185">Reference proteome</keyword>
<sequence length="244" mass="27410">MEQKQKLSNVSPNRLTIEDAAALFNLTIDDALLVRNEIGEMANVALTELEQTGRAFRAQTNRSKKSQLTDQVNLERKVCVDGYAEIKKTVVFESSSRIEQRKKAATDLQFFLKPNWDITKGPIGDQIDQTEKLVLQYRANPLLVMAGQTISIDMLMNELDANNANLKTTFKARELEEGKQEPSGSDLRPAATDSYNRFCNIIEQAVNFTPNPAIQELFIKMDMLRKRYHALQSGGKDKDAAPSA</sequence>
<accession>E4T0W4</accession>
<dbReference type="EMBL" id="CP002345">
    <property type="protein sequence ID" value="ADQ78239.1"/>
    <property type="molecule type" value="Genomic_DNA"/>
</dbReference>
<dbReference type="InterPro" id="IPR046228">
    <property type="entry name" value="DUF6261"/>
</dbReference>
<organism evidence="1 2">
    <name type="scientific">Paludibacter propionicigenes (strain DSM 17365 / JCM 13257 / WB4)</name>
    <dbReference type="NCBI Taxonomy" id="694427"/>
    <lineage>
        <taxon>Bacteria</taxon>
        <taxon>Pseudomonadati</taxon>
        <taxon>Bacteroidota</taxon>
        <taxon>Bacteroidia</taxon>
        <taxon>Bacteroidales</taxon>
        <taxon>Paludibacteraceae</taxon>
        <taxon>Paludibacter</taxon>
    </lineage>
</organism>
<dbReference type="Pfam" id="PF19775">
    <property type="entry name" value="DUF6261"/>
    <property type="match status" value="1"/>
</dbReference>
<dbReference type="RefSeq" id="WP_013443608.1">
    <property type="nucleotide sequence ID" value="NC_014734.1"/>
</dbReference>
<proteinExistence type="predicted"/>
<evidence type="ECO:0000313" key="2">
    <source>
        <dbReference type="Proteomes" id="UP000008718"/>
    </source>
</evidence>
<dbReference type="OrthoDB" id="1123246at2"/>
<name>E4T0W4_PALPW</name>
<gene>
    <name evidence="1" type="ordered locus">Palpr_0077</name>
</gene>
<dbReference type="KEGG" id="ppn:Palpr_0077"/>
<reference evidence="1 2" key="2">
    <citation type="journal article" date="2011" name="Stand. Genomic Sci.">
        <title>Complete genome sequence of Paludibacter propionicigenes type strain (WB4).</title>
        <authorList>
            <person name="Gronow S."/>
            <person name="Munk C."/>
            <person name="Lapidus A."/>
            <person name="Nolan M."/>
            <person name="Lucas S."/>
            <person name="Hammon N."/>
            <person name="Deshpande S."/>
            <person name="Cheng J.F."/>
            <person name="Tapia R."/>
            <person name="Han C."/>
            <person name="Goodwin L."/>
            <person name="Pitluck S."/>
            <person name="Liolios K."/>
            <person name="Ivanova N."/>
            <person name="Mavromatis K."/>
            <person name="Mikhailova N."/>
            <person name="Pati A."/>
            <person name="Chen A."/>
            <person name="Palaniappan K."/>
            <person name="Land M."/>
            <person name="Hauser L."/>
            <person name="Chang Y.J."/>
            <person name="Jeffries C.D."/>
            <person name="Brambilla E."/>
            <person name="Rohde M."/>
            <person name="Goker M."/>
            <person name="Detter J.C."/>
            <person name="Woyke T."/>
            <person name="Bristow J."/>
            <person name="Eisen J.A."/>
            <person name="Markowitz V."/>
            <person name="Hugenholtz P."/>
            <person name="Kyrpides N.C."/>
            <person name="Klenk H.P."/>
        </authorList>
    </citation>
    <scope>NUCLEOTIDE SEQUENCE [LARGE SCALE GENOMIC DNA]</scope>
    <source>
        <strain evidence="2">DSM 17365 / JCM 13257 / WB4</strain>
    </source>
</reference>
<protein>
    <submittedName>
        <fullName evidence="1">Uncharacterized protein</fullName>
    </submittedName>
</protein>
<dbReference type="Proteomes" id="UP000008718">
    <property type="component" value="Chromosome"/>
</dbReference>
<dbReference type="HOGENOM" id="CLU_1141715_0_0_10"/>
<evidence type="ECO:0000313" key="1">
    <source>
        <dbReference type="EMBL" id="ADQ78239.1"/>
    </source>
</evidence>